<dbReference type="InterPro" id="IPR017441">
    <property type="entry name" value="Protein_kinase_ATP_BS"/>
</dbReference>
<dbReference type="eggNOG" id="KOG1826">
    <property type="taxonomic scope" value="Eukaryota"/>
</dbReference>
<dbReference type="GeneID" id="20197716"/>
<keyword evidence="4" id="KW-0808">Transferase</keyword>
<dbReference type="InterPro" id="IPR000719">
    <property type="entry name" value="Prot_kinase_dom"/>
</dbReference>
<evidence type="ECO:0000313" key="13">
    <source>
        <dbReference type="EMBL" id="ESN99841.1"/>
    </source>
</evidence>
<sequence length="217" mass="24890">MKKLKPILMENEKETELIANRYKVEKTLGSGNSGIAFLTRDRKSKRDNIELKVVKKVYIGALKLEETVTAASEANLLRSLYHPNILRYFDSFVDGQFYCIVTEFCDEGDLDSKIQRYKRERNSFDEGLIIQWVVELLLALQYIHNRNILHRDLKTKNIFLKNNGQLKIGDFGISKVLSGTIDMAETFVGTPYYMSPEVLKHEGYNSKSDIWLGTGPG</sequence>
<reference evidence="14" key="3">
    <citation type="submission" date="2015-06" db="UniProtKB">
        <authorList>
            <consortium name="EnsemblMetazoa"/>
        </authorList>
    </citation>
    <scope>IDENTIFICATION</scope>
</reference>
<dbReference type="Gene3D" id="1.10.510.10">
    <property type="entry name" value="Transferase(Phosphotransferase) domain 1"/>
    <property type="match status" value="1"/>
</dbReference>
<dbReference type="KEGG" id="hro:HELRODRAFT_157454"/>
<keyword evidence="7 10" id="KW-0067">ATP-binding</keyword>
<dbReference type="Proteomes" id="UP000015101">
    <property type="component" value="Unassembled WGS sequence"/>
</dbReference>
<keyword evidence="3 11" id="KW-0723">Serine/threonine-protein kinase</keyword>
<evidence type="ECO:0000256" key="8">
    <source>
        <dbReference type="ARBA" id="ARBA00047899"/>
    </source>
</evidence>
<dbReference type="EC" id="2.7.11.1" evidence="2"/>
<evidence type="ECO:0000256" key="7">
    <source>
        <dbReference type="ARBA" id="ARBA00022840"/>
    </source>
</evidence>
<dbReference type="PANTHER" id="PTHR44899">
    <property type="entry name" value="CAMK FAMILY PROTEIN KINASE"/>
    <property type="match status" value="1"/>
</dbReference>
<evidence type="ECO:0000259" key="12">
    <source>
        <dbReference type="PROSITE" id="PS50011"/>
    </source>
</evidence>
<evidence type="ECO:0000256" key="10">
    <source>
        <dbReference type="PROSITE-ProRule" id="PRU10141"/>
    </source>
</evidence>
<evidence type="ECO:0000313" key="15">
    <source>
        <dbReference type="Proteomes" id="UP000015101"/>
    </source>
</evidence>
<comment type="catalytic activity">
    <reaction evidence="8">
        <text>L-threonyl-[protein] + ATP = O-phospho-L-threonyl-[protein] + ADP + H(+)</text>
        <dbReference type="Rhea" id="RHEA:46608"/>
        <dbReference type="Rhea" id="RHEA-COMP:11060"/>
        <dbReference type="Rhea" id="RHEA-COMP:11605"/>
        <dbReference type="ChEBI" id="CHEBI:15378"/>
        <dbReference type="ChEBI" id="CHEBI:30013"/>
        <dbReference type="ChEBI" id="CHEBI:30616"/>
        <dbReference type="ChEBI" id="CHEBI:61977"/>
        <dbReference type="ChEBI" id="CHEBI:456216"/>
        <dbReference type="EC" id="2.7.11.1"/>
    </reaction>
</comment>
<dbReference type="SMART" id="SM00220">
    <property type="entry name" value="S_TKc"/>
    <property type="match status" value="1"/>
</dbReference>
<evidence type="ECO:0000256" key="6">
    <source>
        <dbReference type="ARBA" id="ARBA00022777"/>
    </source>
</evidence>
<dbReference type="STRING" id="6412.T1EMB6"/>
<dbReference type="OrthoDB" id="248923at2759"/>
<dbReference type="PROSITE" id="PS50011">
    <property type="entry name" value="PROTEIN_KINASE_DOM"/>
    <property type="match status" value="1"/>
</dbReference>
<dbReference type="GO" id="GO:0004674">
    <property type="term" value="F:protein serine/threonine kinase activity"/>
    <property type="evidence" value="ECO:0007669"/>
    <property type="project" value="UniProtKB-KW"/>
</dbReference>
<dbReference type="AlphaFoldDB" id="T1EMB6"/>
<dbReference type="RefSeq" id="XP_009022186.1">
    <property type="nucleotide sequence ID" value="XM_009023938.1"/>
</dbReference>
<dbReference type="EnsemblMetazoa" id="HelroT157454">
    <property type="protein sequence ID" value="HelroP157454"/>
    <property type="gene ID" value="HelroG157454"/>
</dbReference>
<evidence type="ECO:0000256" key="3">
    <source>
        <dbReference type="ARBA" id="ARBA00022527"/>
    </source>
</evidence>
<proteinExistence type="inferred from homology"/>
<name>T1EMB6_HELRO</name>
<keyword evidence="15" id="KW-1185">Reference proteome</keyword>
<keyword evidence="6" id="KW-0418">Kinase</keyword>
<evidence type="ECO:0000313" key="14">
    <source>
        <dbReference type="EnsemblMetazoa" id="HelroP157454"/>
    </source>
</evidence>
<dbReference type="Pfam" id="PF00069">
    <property type="entry name" value="Pkinase"/>
    <property type="match status" value="1"/>
</dbReference>
<dbReference type="InterPro" id="IPR008271">
    <property type="entry name" value="Ser/Thr_kinase_AS"/>
</dbReference>
<dbReference type="OMA" id="HESFVEW"/>
<dbReference type="PROSITE" id="PS00107">
    <property type="entry name" value="PROTEIN_KINASE_ATP"/>
    <property type="match status" value="1"/>
</dbReference>
<dbReference type="EMBL" id="AMQM01005764">
    <property type="status" value="NOT_ANNOTATED_CDS"/>
    <property type="molecule type" value="Genomic_DNA"/>
</dbReference>
<dbReference type="InterPro" id="IPR011009">
    <property type="entry name" value="Kinase-like_dom_sf"/>
</dbReference>
<evidence type="ECO:0000256" key="4">
    <source>
        <dbReference type="ARBA" id="ARBA00022679"/>
    </source>
</evidence>
<dbReference type="PROSITE" id="PS00108">
    <property type="entry name" value="PROTEIN_KINASE_ST"/>
    <property type="match status" value="1"/>
</dbReference>
<feature type="binding site" evidence="10">
    <location>
        <position position="56"/>
    </location>
    <ligand>
        <name>ATP</name>
        <dbReference type="ChEBI" id="CHEBI:30616"/>
    </ligand>
</feature>
<evidence type="ECO:0000256" key="11">
    <source>
        <dbReference type="RuleBase" id="RU000304"/>
    </source>
</evidence>
<dbReference type="EMBL" id="KB097070">
    <property type="protein sequence ID" value="ESN99841.1"/>
    <property type="molecule type" value="Genomic_DNA"/>
</dbReference>
<reference evidence="15" key="1">
    <citation type="submission" date="2012-12" db="EMBL/GenBank/DDBJ databases">
        <authorList>
            <person name="Hellsten U."/>
            <person name="Grimwood J."/>
            <person name="Chapman J.A."/>
            <person name="Shapiro H."/>
            <person name="Aerts A."/>
            <person name="Otillar R.P."/>
            <person name="Terry A.Y."/>
            <person name="Boore J.L."/>
            <person name="Simakov O."/>
            <person name="Marletaz F."/>
            <person name="Cho S.-J."/>
            <person name="Edsinger-Gonzales E."/>
            <person name="Havlak P."/>
            <person name="Kuo D.-H."/>
            <person name="Larsson T."/>
            <person name="Lv J."/>
            <person name="Arendt D."/>
            <person name="Savage R."/>
            <person name="Osoegawa K."/>
            <person name="de Jong P."/>
            <person name="Lindberg D.R."/>
            <person name="Seaver E.C."/>
            <person name="Weisblat D.A."/>
            <person name="Putnam N.H."/>
            <person name="Grigoriev I.V."/>
            <person name="Rokhsar D.S."/>
        </authorList>
    </citation>
    <scope>NUCLEOTIDE SEQUENCE</scope>
</reference>
<keyword evidence="5 10" id="KW-0547">Nucleotide-binding</keyword>
<dbReference type="GO" id="GO:0005524">
    <property type="term" value="F:ATP binding"/>
    <property type="evidence" value="ECO:0007669"/>
    <property type="project" value="UniProtKB-UniRule"/>
</dbReference>
<dbReference type="InterPro" id="IPR051131">
    <property type="entry name" value="NEK_Ser/Thr_kinase_NIMA"/>
</dbReference>
<dbReference type="PANTHER" id="PTHR44899:SF8">
    <property type="entry name" value="NIMA-RELATED KINASE 11"/>
    <property type="match status" value="1"/>
</dbReference>
<dbReference type="InParanoid" id="T1EMB6"/>
<comment type="similarity">
    <text evidence="1">Belongs to the protein kinase superfamily. NEK Ser/Thr protein kinase family. NIMA subfamily.</text>
</comment>
<organism evidence="14 15">
    <name type="scientific">Helobdella robusta</name>
    <name type="common">Californian leech</name>
    <dbReference type="NCBI Taxonomy" id="6412"/>
    <lineage>
        <taxon>Eukaryota</taxon>
        <taxon>Metazoa</taxon>
        <taxon>Spiralia</taxon>
        <taxon>Lophotrochozoa</taxon>
        <taxon>Annelida</taxon>
        <taxon>Clitellata</taxon>
        <taxon>Hirudinea</taxon>
        <taxon>Rhynchobdellida</taxon>
        <taxon>Glossiphoniidae</taxon>
        <taxon>Helobdella</taxon>
    </lineage>
</organism>
<dbReference type="HOGENOM" id="CLU_000288_63_0_1"/>
<evidence type="ECO:0000256" key="2">
    <source>
        <dbReference type="ARBA" id="ARBA00012513"/>
    </source>
</evidence>
<feature type="domain" description="Protein kinase" evidence="12">
    <location>
        <begin position="22"/>
        <end position="217"/>
    </location>
</feature>
<accession>T1EMB6</accession>
<evidence type="ECO:0000256" key="5">
    <source>
        <dbReference type="ARBA" id="ARBA00022741"/>
    </source>
</evidence>
<dbReference type="CTD" id="20197716"/>
<reference evidence="13 15" key="2">
    <citation type="journal article" date="2013" name="Nature">
        <title>Insights into bilaterian evolution from three spiralian genomes.</title>
        <authorList>
            <person name="Simakov O."/>
            <person name="Marletaz F."/>
            <person name="Cho S.J."/>
            <person name="Edsinger-Gonzales E."/>
            <person name="Havlak P."/>
            <person name="Hellsten U."/>
            <person name="Kuo D.H."/>
            <person name="Larsson T."/>
            <person name="Lv J."/>
            <person name="Arendt D."/>
            <person name="Savage R."/>
            <person name="Osoegawa K."/>
            <person name="de Jong P."/>
            <person name="Grimwood J."/>
            <person name="Chapman J.A."/>
            <person name="Shapiro H."/>
            <person name="Aerts A."/>
            <person name="Otillar R.P."/>
            <person name="Terry A.Y."/>
            <person name="Boore J.L."/>
            <person name="Grigoriev I.V."/>
            <person name="Lindberg D.R."/>
            <person name="Seaver E.C."/>
            <person name="Weisblat D.A."/>
            <person name="Putnam N.H."/>
            <person name="Rokhsar D.S."/>
        </authorList>
    </citation>
    <scope>NUCLEOTIDE SEQUENCE</scope>
</reference>
<comment type="catalytic activity">
    <reaction evidence="9">
        <text>L-seryl-[protein] + ATP = O-phospho-L-seryl-[protein] + ADP + H(+)</text>
        <dbReference type="Rhea" id="RHEA:17989"/>
        <dbReference type="Rhea" id="RHEA-COMP:9863"/>
        <dbReference type="Rhea" id="RHEA-COMP:11604"/>
        <dbReference type="ChEBI" id="CHEBI:15378"/>
        <dbReference type="ChEBI" id="CHEBI:29999"/>
        <dbReference type="ChEBI" id="CHEBI:30616"/>
        <dbReference type="ChEBI" id="CHEBI:83421"/>
        <dbReference type="ChEBI" id="CHEBI:456216"/>
        <dbReference type="EC" id="2.7.11.1"/>
    </reaction>
</comment>
<evidence type="ECO:0000256" key="9">
    <source>
        <dbReference type="ARBA" id="ARBA00048679"/>
    </source>
</evidence>
<evidence type="ECO:0000256" key="1">
    <source>
        <dbReference type="ARBA" id="ARBA00010886"/>
    </source>
</evidence>
<dbReference type="SUPFAM" id="SSF56112">
    <property type="entry name" value="Protein kinase-like (PK-like)"/>
    <property type="match status" value="1"/>
</dbReference>
<protein>
    <recommendedName>
        <fullName evidence="2">non-specific serine/threonine protein kinase</fullName>
        <ecNumber evidence="2">2.7.11.1</ecNumber>
    </recommendedName>
</protein>
<gene>
    <name evidence="14" type="primary">20197716</name>
    <name evidence="13" type="ORF">HELRODRAFT_157454</name>
</gene>